<keyword evidence="2" id="KW-0349">Heme</keyword>
<dbReference type="InterPro" id="IPR017972">
    <property type="entry name" value="Cyt_P450_CS"/>
</dbReference>
<comment type="caution">
    <text evidence="3">The sequence shown here is derived from an EMBL/GenBank/DDBJ whole genome shotgun (WGS) entry which is preliminary data.</text>
</comment>
<protein>
    <submittedName>
        <fullName evidence="3">Pimeloyl-[acyl-carrier protein] synthase</fullName>
        <ecNumber evidence="3">1.14.14.46</ecNumber>
    </submittedName>
</protein>
<dbReference type="PANTHER" id="PTHR46696">
    <property type="entry name" value="P450, PUTATIVE (EUROFUNG)-RELATED"/>
    <property type="match status" value="1"/>
</dbReference>
<dbReference type="PROSITE" id="PS00086">
    <property type="entry name" value="CYTOCHROME_P450"/>
    <property type="match status" value="1"/>
</dbReference>
<evidence type="ECO:0000256" key="1">
    <source>
        <dbReference type="ARBA" id="ARBA00010617"/>
    </source>
</evidence>
<dbReference type="CDD" id="cd20625">
    <property type="entry name" value="CYP164-like"/>
    <property type="match status" value="1"/>
</dbReference>
<name>A0ABT9VP01_9BACI</name>
<dbReference type="EMBL" id="JAUSTR010000006">
    <property type="protein sequence ID" value="MDQ0162706.1"/>
    <property type="molecule type" value="Genomic_DNA"/>
</dbReference>
<keyword evidence="2" id="KW-0408">Iron</keyword>
<evidence type="ECO:0000313" key="3">
    <source>
        <dbReference type="EMBL" id="MDQ0162706.1"/>
    </source>
</evidence>
<dbReference type="Proteomes" id="UP001225646">
    <property type="component" value="Unassembled WGS sequence"/>
</dbReference>
<comment type="similarity">
    <text evidence="1 2">Belongs to the cytochrome P450 family.</text>
</comment>
<accession>A0ABT9VP01</accession>
<dbReference type="Gene3D" id="1.10.630.10">
    <property type="entry name" value="Cytochrome P450"/>
    <property type="match status" value="1"/>
</dbReference>
<evidence type="ECO:0000256" key="2">
    <source>
        <dbReference type="RuleBase" id="RU000461"/>
    </source>
</evidence>
<dbReference type="EC" id="1.14.14.46" evidence="3"/>
<dbReference type="PRINTS" id="PR00359">
    <property type="entry name" value="BP450"/>
</dbReference>
<dbReference type="InterPro" id="IPR001128">
    <property type="entry name" value="Cyt_P450"/>
</dbReference>
<dbReference type="InterPro" id="IPR036396">
    <property type="entry name" value="Cyt_P450_sf"/>
</dbReference>
<keyword evidence="2 3" id="KW-0560">Oxidoreductase</keyword>
<dbReference type="PANTHER" id="PTHR46696:SF4">
    <property type="entry name" value="BIOTIN BIOSYNTHESIS CYTOCHROME P450"/>
    <property type="match status" value="1"/>
</dbReference>
<gene>
    <name evidence="3" type="ORF">J2S06_001783</name>
</gene>
<dbReference type="GO" id="GO:0016491">
    <property type="term" value="F:oxidoreductase activity"/>
    <property type="evidence" value="ECO:0007669"/>
    <property type="project" value="UniProtKB-KW"/>
</dbReference>
<sequence length="401" mass="46418">MTHNTLRNQNDFSILSKEWIQNPYPFYDQLREQQPIYWLSSITHKGWFITGYEEAINILKDQRFRVRKPLPRNTHKFKDLKYIQNEMMLYKNPPDHTRLRSMFQETFAQQAILQLKPLIEKTVDDLLNSVKSIGTMDVIQDFAFPLPSMIIAEILGIPKEDRHKVRSWTNQLLGVIDLTRTNHTLYKGNEIAQQVKEYFRDLLLKRKQMPKEDVISQLAQNTSLTEDEIMSSLILLLIAGHETTVNLIANSILTLLTHQEQMHLLKQNPSFIHSAIEECLRFESPTQITARYAAENIMVGNALFKRGEQIYIVLGAANRDPKKFSEPNQFDITRSPNPHLAFGAGTHYCLGSQLARLEAQIAVNSFIQRFDQITQLDPSPRWRKLAGFRALKSLPVSFTAK</sequence>
<dbReference type="Pfam" id="PF00067">
    <property type="entry name" value="p450"/>
    <property type="match status" value="1"/>
</dbReference>
<evidence type="ECO:0000313" key="4">
    <source>
        <dbReference type="Proteomes" id="UP001225646"/>
    </source>
</evidence>
<proteinExistence type="inferred from homology"/>
<dbReference type="RefSeq" id="WP_419152056.1">
    <property type="nucleotide sequence ID" value="NZ_JAUSTR010000006.1"/>
</dbReference>
<keyword evidence="4" id="KW-1185">Reference proteome</keyword>
<dbReference type="InterPro" id="IPR002397">
    <property type="entry name" value="Cyt_P450_B"/>
</dbReference>
<reference evidence="3 4" key="1">
    <citation type="submission" date="2023-07" db="EMBL/GenBank/DDBJ databases">
        <title>Genomic Encyclopedia of Type Strains, Phase IV (KMG-IV): sequencing the most valuable type-strain genomes for metagenomic binning, comparative biology and taxonomic classification.</title>
        <authorList>
            <person name="Goeker M."/>
        </authorList>
    </citation>
    <scope>NUCLEOTIDE SEQUENCE [LARGE SCALE GENOMIC DNA]</scope>
    <source>
        <strain evidence="3 4">DSM 19092</strain>
    </source>
</reference>
<dbReference type="SUPFAM" id="SSF48264">
    <property type="entry name" value="Cytochrome P450"/>
    <property type="match status" value="1"/>
</dbReference>
<keyword evidence="2" id="KW-0479">Metal-binding</keyword>
<dbReference type="PRINTS" id="PR00385">
    <property type="entry name" value="P450"/>
</dbReference>
<keyword evidence="2" id="KW-0503">Monooxygenase</keyword>
<organism evidence="3 4">
    <name type="scientific">Aeribacillus alveayuensis</name>
    <dbReference type="NCBI Taxonomy" id="279215"/>
    <lineage>
        <taxon>Bacteria</taxon>
        <taxon>Bacillati</taxon>
        <taxon>Bacillota</taxon>
        <taxon>Bacilli</taxon>
        <taxon>Bacillales</taxon>
        <taxon>Bacillaceae</taxon>
        <taxon>Aeribacillus</taxon>
    </lineage>
</organism>